<name>A0A1U9LJ38_9PROT</name>
<evidence type="ECO:0000313" key="3">
    <source>
        <dbReference type="Proteomes" id="UP000189055"/>
    </source>
</evidence>
<evidence type="ECO:0000313" key="2">
    <source>
        <dbReference type="EMBL" id="AQT06442.1"/>
    </source>
</evidence>
<dbReference type="AlphaFoldDB" id="A0A1U9LJ38"/>
<organism evidence="2 3">
    <name type="scientific">Acetobacter persici</name>
    <dbReference type="NCBI Taxonomy" id="1076596"/>
    <lineage>
        <taxon>Bacteria</taxon>
        <taxon>Pseudomonadati</taxon>
        <taxon>Pseudomonadota</taxon>
        <taxon>Alphaproteobacteria</taxon>
        <taxon>Acetobacterales</taxon>
        <taxon>Acetobacteraceae</taxon>
        <taxon>Acetobacter</taxon>
    </lineage>
</organism>
<gene>
    <name evidence="2" type="ORF">A0U91_15625</name>
</gene>
<dbReference type="KEGG" id="aper:A0U91_15625"/>
<protein>
    <recommendedName>
        <fullName evidence="4">Methyltransferase</fullName>
    </recommendedName>
</protein>
<sequence>METHIEDTGLVLPHIPPKSEEEQSRRQFGSFRKHAEKDKEAKKADLYRTHPWVSRSILAREQFDGPVWECACGRGDVDRELRLFGYPTLATDLHDHGYGVSGRNFLEATAWSHDVMTNPPYNIGSKFISHALKIADGKLIFIVKLSFLEGAMRFCTIYYETPPSRIYVFSERPTFVESQEGLWPEEVGDYEDWLAAKGSMAGTMALVWDKRELRLPPGSGAKTFWIAPGEKPKSKFLKRVRKMEEKHGTTIIQDLERVGPFCAEPPRNRSQSTICKGNLDAQTTE</sequence>
<dbReference type="EMBL" id="CP014688">
    <property type="protein sequence ID" value="AQT06442.1"/>
    <property type="molecule type" value="Genomic_DNA"/>
</dbReference>
<dbReference type="RefSeq" id="WP_077932068.1">
    <property type="nucleotide sequence ID" value="NZ_CP014688.1"/>
</dbReference>
<feature type="region of interest" description="Disordered" evidence="1">
    <location>
        <begin position="265"/>
        <end position="285"/>
    </location>
</feature>
<keyword evidence="2" id="KW-0614">Plasmid</keyword>
<geneLocation type="plasmid" evidence="3">
    <name>pac1084_1</name>
</geneLocation>
<feature type="region of interest" description="Disordered" evidence="1">
    <location>
        <begin position="1"/>
        <end position="42"/>
    </location>
</feature>
<feature type="compositionally biased region" description="Basic and acidic residues" evidence="1">
    <location>
        <begin position="33"/>
        <end position="42"/>
    </location>
</feature>
<proteinExistence type="predicted"/>
<evidence type="ECO:0000256" key="1">
    <source>
        <dbReference type="SAM" id="MobiDB-lite"/>
    </source>
</evidence>
<reference evidence="2 3" key="1">
    <citation type="submission" date="2016-03" db="EMBL/GenBank/DDBJ databases">
        <title>Acetic acid bacteria sequencing.</title>
        <authorList>
            <person name="Brandt J."/>
            <person name="Jakob F."/>
            <person name="Vogel R.F."/>
        </authorList>
    </citation>
    <scope>NUCLEOTIDE SEQUENCE [LARGE SCALE GENOMIC DNA]</scope>
    <source>
        <strain evidence="2 3">TMW2.1084</strain>
        <plasmid evidence="3">pac1084_1</plasmid>
    </source>
</reference>
<evidence type="ECO:0008006" key="4">
    <source>
        <dbReference type="Google" id="ProtNLM"/>
    </source>
</evidence>
<dbReference type="Proteomes" id="UP000189055">
    <property type="component" value="Plasmid pAC1084_1"/>
</dbReference>
<feature type="compositionally biased region" description="Polar residues" evidence="1">
    <location>
        <begin position="268"/>
        <end position="285"/>
    </location>
</feature>
<accession>A0A1U9LJ38</accession>